<keyword evidence="7 13" id="KW-0819">tRNA processing</keyword>
<comment type="subcellular location">
    <subcellularLocation>
        <location evidence="1 13">Cytoplasm</location>
    </subcellularLocation>
</comment>
<dbReference type="Gene3D" id="3.90.870.10">
    <property type="entry name" value="DHBP synthase"/>
    <property type="match status" value="1"/>
</dbReference>
<sequence length="375" mass="39244">MESKHCGDEATKYWNVNGGADTEDSEYTGSHEDEVNKAIREAADLLRAGRTVAFPTETVYGLGADARSNEAVERIFSAKGRPSDNPLIVHIADLSQLDEIVLDVNDTARRLMEAYWPGPLTLVLPVRPGAVSPRVTAGLSTVAVRMPAHPIALRLIAAAGCPVAAPSANRSGRPSPTLASHVGEDLAGLIGGIVDGGPTGVGLESTVAEAGPDGTVTVLRPGSVTSEALARVAASVHTDPALHSGREENSPAPRSPGMKYTHYAPRGSLRIVRGQDPEAVAARVQAELAAAEARGEVTGVLAYDEHLHRYRASIVISLGPIGALETAAHRLYAGLRRFDEEGATFMVAEACPEEGVGVAVMNRLLKAAGDEVIDV</sequence>
<keyword evidence="10 13" id="KW-0067">ATP-binding</keyword>
<evidence type="ECO:0000256" key="14">
    <source>
        <dbReference type="PIRSR" id="PIRSR004930-1"/>
    </source>
</evidence>
<dbReference type="PANTHER" id="PTHR17490:SF16">
    <property type="entry name" value="THREONYLCARBAMOYL-AMP SYNTHASE"/>
    <property type="match status" value="1"/>
</dbReference>
<feature type="binding site" evidence="14">
    <location>
        <position position="141"/>
    </location>
    <ligand>
        <name>ATP</name>
        <dbReference type="ChEBI" id="CHEBI:30616"/>
    </ligand>
</feature>
<accession>A0A433XGZ7</accession>
<evidence type="ECO:0000256" key="12">
    <source>
        <dbReference type="ARBA" id="ARBA00048366"/>
    </source>
</evidence>
<feature type="binding site" evidence="14">
    <location>
        <position position="167"/>
    </location>
    <ligand>
        <name>ATP</name>
        <dbReference type="ChEBI" id="CHEBI:30616"/>
    </ligand>
</feature>
<evidence type="ECO:0000256" key="1">
    <source>
        <dbReference type="ARBA" id="ARBA00004496"/>
    </source>
</evidence>
<reference evidence="17 18" key="1">
    <citation type="submission" date="2018-12" db="EMBL/GenBank/DDBJ databases">
        <authorList>
            <person name="Sun L."/>
            <person name="Chen Z."/>
        </authorList>
    </citation>
    <scope>NUCLEOTIDE SEQUENCE [LARGE SCALE GENOMIC DNA]</scope>
    <source>
        <strain evidence="17 18">3-5-3</strain>
    </source>
</reference>
<evidence type="ECO:0000256" key="10">
    <source>
        <dbReference type="ARBA" id="ARBA00022840"/>
    </source>
</evidence>
<feature type="binding site" evidence="14">
    <location>
        <position position="175"/>
    </location>
    <ligand>
        <name>ATP</name>
        <dbReference type="ChEBI" id="CHEBI:30616"/>
    </ligand>
</feature>
<dbReference type="EMBL" id="RZNX01000002">
    <property type="protein sequence ID" value="RUT33324.1"/>
    <property type="molecule type" value="Genomic_DNA"/>
</dbReference>
<feature type="compositionally biased region" description="Basic and acidic residues" evidence="15">
    <location>
        <begin position="1"/>
        <end position="11"/>
    </location>
</feature>
<evidence type="ECO:0000313" key="18">
    <source>
        <dbReference type="Proteomes" id="UP000272464"/>
    </source>
</evidence>
<evidence type="ECO:0000256" key="13">
    <source>
        <dbReference type="PIRNR" id="PIRNR004930"/>
    </source>
</evidence>
<keyword evidence="9 13" id="KW-0547">Nucleotide-binding</keyword>
<dbReference type="GO" id="GO:0061710">
    <property type="term" value="F:L-threonylcarbamoyladenylate synthase"/>
    <property type="evidence" value="ECO:0007669"/>
    <property type="project" value="UniProtKB-EC"/>
</dbReference>
<evidence type="ECO:0000256" key="3">
    <source>
        <dbReference type="ARBA" id="ARBA00012584"/>
    </source>
</evidence>
<feature type="binding site" evidence="14">
    <location>
        <position position="165"/>
    </location>
    <ligand>
        <name>L-threonine</name>
        <dbReference type="ChEBI" id="CHEBI:57926"/>
    </ligand>
</feature>
<evidence type="ECO:0000256" key="9">
    <source>
        <dbReference type="ARBA" id="ARBA00022741"/>
    </source>
</evidence>
<dbReference type="InterPro" id="IPR050156">
    <property type="entry name" value="TC-AMP_synthase_SUA5"/>
</dbReference>
<dbReference type="InterPro" id="IPR038385">
    <property type="entry name" value="Sua5/YwlC_C"/>
</dbReference>
<dbReference type="GO" id="GO:0008033">
    <property type="term" value="P:tRNA processing"/>
    <property type="evidence" value="ECO:0007669"/>
    <property type="project" value="UniProtKB-KW"/>
</dbReference>
<dbReference type="PROSITE" id="PS51163">
    <property type="entry name" value="YRDC"/>
    <property type="match status" value="1"/>
</dbReference>
<keyword evidence="5 13" id="KW-0963">Cytoplasm</keyword>
<dbReference type="RefSeq" id="WP_127198439.1">
    <property type="nucleotide sequence ID" value="NZ_RZNX01000002.1"/>
</dbReference>
<comment type="catalytic activity">
    <reaction evidence="12 13">
        <text>L-threonine + hydrogencarbonate + ATP = L-threonylcarbamoyladenylate + diphosphate + H2O</text>
        <dbReference type="Rhea" id="RHEA:36407"/>
        <dbReference type="ChEBI" id="CHEBI:15377"/>
        <dbReference type="ChEBI" id="CHEBI:17544"/>
        <dbReference type="ChEBI" id="CHEBI:30616"/>
        <dbReference type="ChEBI" id="CHEBI:33019"/>
        <dbReference type="ChEBI" id="CHEBI:57926"/>
        <dbReference type="ChEBI" id="CHEBI:73682"/>
        <dbReference type="EC" id="2.7.7.87"/>
    </reaction>
</comment>
<dbReference type="Pfam" id="PF03481">
    <property type="entry name" value="Sua5_C"/>
    <property type="match status" value="1"/>
</dbReference>
<feature type="binding site" evidence="14">
    <location>
        <position position="263"/>
    </location>
    <ligand>
        <name>ATP</name>
        <dbReference type="ChEBI" id="CHEBI:30616"/>
    </ligand>
</feature>
<evidence type="ECO:0000256" key="5">
    <source>
        <dbReference type="ARBA" id="ARBA00022490"/>
    </source>
</evidence>
<dbReference type="InterPro" id="IPR010923">
    <property type="entry name" value="T(6)A37_SUA5"/>
</dbReference>
<dbReference type="Proteomes" id="UP000272464">
    <property type="component" value="Unassembled WGS sequence"/>
</dbReference>
<dbReference type="PANTHER" id="PTHR17490">
    <property type="entry name" value="SUA5"/>
    <property type="match status" value="1"/>
</dbReference>
<evidence type="ECO:0000256" key="2">
    <source>
        <dbReference type="ARBA" id="ARBA00007663"/>
    </source>
</evidence>
<evidence type="ECO:0000256" key="6">
    <source>
        <dbReference type="ARBA" id="ARBA00022679"/>
    </source>
</evidence>
<protein>
    <recommendedName>
        <fullName evidence="4 13">Threonylcarbamoyl-AMP synthase</fullName>
        <shortName evidence="13">TC-AMP synthase</shortName>
        <ecNumber evidence="3 13">2.7.7.87</ecNumber>
    </recommendedName>
    <alternativeName>
        <fullName evidence="11 13">L-threonylcarbamoyladenylate synthase</fullName>
    </alternativeName>
</protein>
<comment type="caution">
    <text evidence="17">The sequence shown here is derived from an EMBL/GenBank/DDBJ whole genome shotgun (WGS) entry which is preliminary data.</text>
</comment>
<feature type="region of interest" description="Disordered" evidence="15">
    <location>
        <begin position="238"/>
        <end position="260"/>
    </location>
</feature>
<evidence type="ECO:0000256" key="15">
    <source>
        <dbReference type="SAM" id="MobiDB-lite"/>
    </source>
</evidence>
<dbReference type="EC" id="2.7.7.87" evidence="3 13"/>
<dbReference type="PIRSF" id="PIRSF004930">
    <property type="entry name" value="Tln_factor_SUA5"/>
    <property type="match status" value="1"/>
</dbReference>
<feature type="binding site" evidence="14">
    <location>
        <position position="81"/>
    </location>
    <ligand>
        <name>ATP</name>
        <dbReference type="ChEBI" id="CHEBI:30616"/>
    </ligand>
</feature>
<dbReference type="GO" id="GO:0000049">
    <property type="term" value="F:tRNA binding"/>
    <property type="evidence" value="ECO:0007669"/>
    <property type="project" value="TreeGrafter"/>
</dbReference>
<evidence type="ECO:0000256" key="7">
    <source>
        <dbReference type="ARBA" id="ARBA00022694"/>
    </source>
</evidence>
<dbReference type="OrthoDB" id="9814580at2"/>
<dbReference type="GO" id="GO:0003725">
    <property type="term" value="F:double-stranded RNA binding"/>
    <property type="evidence" value="ECO:0007669"/>
    <property type="project" value="UniProtKB-UniRule"/>
</dbReference>
<name>A0A433XGZ7_9BACL</name>
<evidence type="ECO:0000259" key="16">
    <source>
        <dbReference type="PROSITE" id="PS51163"/>
    </source>
</evidence>
<dbReference type="GO" id="GO:0005737">
    <property type="term" value="C:cytoplasm"/>
    <property type="evidence" value="ECO:0007669"/>
    <property type="project" value="UniProtKB-SubCell"/>
</dbReference>
<evidence type="ECO:0000256" key="11">
    <source>
        <dbReference type="ARBA" id="ARBA00029774"/>
    </source>
</evidence>
<dbReference type="AlphaFoldDB" id="A0A433XGZ7"/>
<feature type="binding site" evidence="14">
    <location>
        <position position="90"/>
    </location>
    <ligand>
        <name>L-threonine</name>
        <dbReference type="ChEBI" id="CHEBI:57926"/>
    </ligand>
</feature>
<proteinExistence type="inferred from homology"/>
<dbReference type="FunFam" id="3.90.870.10:FF:000009">
    <property type="entry name" value="Threonylcarbamoyl-AMP synthase, putative"/>
    <property type="match status" value="1"/>
</dbReference>
<dbReference type="NCBIfam" id="TIGR00057">
    <property type="entry name" value="L-threonylcarbamoyladenylate synthase"/>
    <property type="match status" value="1"/>
</dbReference>
<feature type="region of interest" description="Disordered" evidence="15">
    <location>
        <begin position="1"/>
        <end position="31"/>
    </location>
</feature>
<keyword evidence="6 13" id="KW-0808">Transferase</keyword>
<feature type="binding site" evidence="14">
    <location>
        <position position="85"/>
    </location>
    <ligand>
        <name>ATP</name>
        <dbReference type="ChEBI" id="CHEBI:30616"/>
    </ligand>
</feature>
<dbReference type="InterPro" id="IPR005145">
    <property type="entry name" value="Sua5_C"/>
</dbReference>
<feature type="binding site" evidence="14">
    <location>
        <position position="220"/>
    </location>
    <ligand>
        <name>ATP</name>
        <dbReference type="ChEBI" id="CHEBI:30616"/>
    </ligand>
</feature>
<feature type="domain" description="YrdC-like" evidence="16">
    <location>
        <begin position="36"/>
        <end position="224"/>
    </location>
</feature>
<feature type="binding site" evidence="14">
    <location>
        <position position="58"/>
    </location>
    <ligand>
        <name>L-threonine</name>
        <dbReference type="ChEBI" id="CHEBI:57926"/>
    </ligand>
</feature>
<dbReference type="GO" id="GO:0005524">
    <property type="term" value="F:ATP binding"/>
    <property type="evidence" value="ECO:0007669"/>
    <property type="project" value="UniProtKB-UniRule"/>
</dbReference>
<dbReference type="InterPro" id="IPR006070">
    <property type="entry name" value="Sua5-like_dom"/>
</dbReference>
<dbReference type="GO" id="GO:0006450">
    <property type="term" value="P:regulation of translational fidelity"/>
    <property type="evidence" value="ECO:0007669"/>
    <property type="project" value="TreeGrafter"/>
</dbReference>
<dbReference type="SUPFAM" id="SSF55821">
    <property type="entry name" value="YrdC/RibB"/>
    <property type="match status" value="1"/>
</dbReference>
<dbReference type="Pfam" id="PF01300">
    <property type="entry name" value="Sua5_yciO_yrdC"/>
    <property type="match status" value="1"/>
</dbReference>
<organism evidence="17 18">
    <name type="scientific">Paenibacillus zeisoli</name>
    <dbReference type="NCBI Taxonomy" id="2496267"/>
    <lineage>
        <taxon>Bacteria</taxon>
        <taxon>Bacillati</taxon>
        <taxon>Bacillota</taxon>
        <taxon>Bacilli</taxon>
        <taxon>Bacillales</taxon>
        <taxon>Paenibacillaceae</taxon>
        <taxon>Paenibacillus</taxon>
    </lineage>
</organism>
<feature type="binding site" evidence="14">
    <location>
        <position position="205"/>
    </location>
    <ligand>
        <name>L-threonine</name>
        <dbReference type="ChEBI" id="CHEBI:57926"/>
    </ligand>
</feature>
<keyword evidence="8 13" id="KW-0548">Nucleotidyltransferase</keyword>
<comment type="function">
    <text evidence="13">Required for the formation of a threonylcarbamoyl group on adenosine at position 37 (t(6)A37) in tRNAs that read codons beginning with adenine.</text>
</comment>
<evidence type="ECO:0000256" key="8">
    <source>
        <dbReference type="ARBA" id="ARBA00022695"/>
    </source>
</evidence>
<evidence type="ECO:0000256" key="4">
    <source>
        <dbReference type="ARBA" id="ARBA00015492"/>
    </source>
</evidence>
<keyword evidence="18" id="KW-1185">Reference proteome</keyword>
<dbReference type="Gene3D" id="3.40.50.11030">
    <property type="entry name" value="Threonylcarbamoyl-AMP synthase, C-terminal domain"/>
    <property type="match status" value="1"/>
</dbReference>
<dbReference type="InterPro" id="IPR017945">
    <property type="entry name" value="DHBP_synth_RibB-like_a/b_dom"/>
</dbReference>
<feature type="binding site" evidence="14">
    <location>
        <position position="145"/>
    </location>
    <ligand>
        <name>L-threonine</name>
        <dbReference type="ChEBI" id="CHEBI:57926"/>
    </ligand>
</feature>
<evidence type="ECO:0000313" key="17">
    <source>
        <dbReference type="EMBL" id="RUT33324.1"/>
    </source>
</evidence>
<gene>
    <name evidence="17" type="ORF">EJP77_06650</name>
</gene>
<comment type="similarity">
    <text evidence="2 13">Belongs to the SUA5 family.</text>
</comment>